<keyword evidence="2 6" id="KW-0805">Transcription regulation</keyword>
<dbReference type="PANTHER" id="PTHR43133">
    <property type="entry name" value="RNA POLYMERASE ECF-TYPE SIGMA FACTO"/>
    <property type="match status" value="1"/>
</dbReference>
<dbReference type="InterPro" id="IPR013324">
    <property type="entry name" value="RNA_pol_sigma_r3/r4-like"/>
</dbReference>
<dbReference type="CDD" id="cd06171">
    <property type="entry name" value="Sigma70_r4"/>
    <property type="match status" value="1"/>
</dbReference>
<keyword evidence="9" id="KW-1185">Reference proteome</keyword>
<evidence type="ECO:0000256" key="4">
    <source>
        <dbReference type="ARBA" id="ARBA00023125"/>
    </source>
</evidence>
<feature type="domain" description="HTH luxR-type" evidence="7">
    <location>
        <begin position="116"/>
        <end position="143"/>
    </location>
</feature>
<dbReference type="InterPro" id="IPR007627">
    <property type="entry name" value="RNA_pol_sigma70_r2"/>
</dbReference>
<evidence type="ECO:0000256" key="5">
    <source>
        <dbReference type="ARBA" id="ARBA00023163"/>
    </source>
</evidence>
<evidence type="ECO:0000259" key="7">
    <source>
        <dbReference type="PROSITE" id="PS00622"/>
    </source>
</evidence>
<dbReference type="InterPro" id="IPR014284">
    <property type="entry name" value="RNA_pol_sigma-70_dom"/>
</dbReference>
<sequence>MVFENIEETINKLYRYCIKLSRSTWLAEDLVQETMVKVYKLKKLEPDRLFSTSFLFQVAKNLFIDEKRKSREFYLFDEETNSGSQDFIEYDSLIEILVTTLPLKQAMLLTLKDVFGYSSKEIASMLRISNESIKTALHRARKKLESPAVKPSTNRDVSNHKIISGLSKALKDSNPVQLFYYYRLLETRNYQFRSRPEQSVCYVIDPDGNILELSF</sequence>
<keyword evidence="4 6" id="KW-0238">DNA-binding</keyword>
<dbReference type="Gene3D" id="1.10.1740.10">
    <property type="match status" value="1"/>
</dbReference>
<dbReference type="SUPFAM" id="SSF88946">
    <property type="entry name" value="Sigma2 domain of RNA polymerase sigma factors"/>
    <property type="match status" value="1"/>
</dbReference>
<evidence type="ECO:0000313" key="8">
    <source>
        <dbReference type="EMBL" id="MBM7587464.1"/>
    </source>
</evidence>
<dbReference type="RefSeq" id="WP_205174627.1">
    <property type="nucleotide sequence ID" value="NZ_JAFBDZ010000004.1"/>
</dbReference>
<protein>
    <recommendedName>
        <fullName evidence="6">RNA polymerase sigma factor</fullName>
    </recommendedName>
</protein>
<evidence type="ECO:0000256" key="1">
    <source>
        <dbReference type="ARBA" id="ARBA00010641"/>
    </source>
</evidence>
<keyword evidence="5 6" id="KW-0804">Transcription</keyword>
<proteinExistence type="inferred from homology"/>
<name>A0ABS2NI62_9BACI</name>
<dbReference type="InterPro" id="IPR000792">
    <property type="entry name" value="Tscrpt_reg_LuxR_C"/>
</dbReference>
<reference evidence="8 9" key="1">
    <citation type="submission" date="2021-01" db="EMBL/GenBank/DDBJ databases">
        <title>Genomic Encyclopedia of Type Strains, Phase IV (KMG-IV): sequencing the most valuable type-strain genomes for metagenomic binning, comparative biology and taxonomic classification.</title>
        <authorList>
            <person name="Goeker M."/>
        </authorList>
    </citation>
    <scope>NUCLEOTIDE SEQUENCE [LARGE SCALE GENOMIC DNA]</scope>
    <source>
        <strain evidence="8 9">DSM 24834</strain>
    </source>
</reference>
<dbReference type="PROSITE" id="PS00622">
    <property type="entry name" value="HTH_LUXR_1"/>
    <property type="match status" value="1"/>
</dbReference>
<comment type="similarity">
    <text evidence="1 6">Belongs to the sigma-70 factor family. ECF subfamily.</text>
</comment>
<dbReference type="InterPro" id="IPR039425">
    <property type="entry name" value="RNA_pol_sigma-70-like"/>
</dbReference>
<dbReference type="EMBL" id="JAFBDZ010000004">
    <property type="protein sequence ID" value="MBM7587464.1"/>
    <property type="molecule type" value="Genomic_DNA"/>
</dbReference>
<comment type="caution">
    <text evidence="8">The sequence shown here is derived from an EMBL/GenBank/DDBJ whole genome shotgun (WGS) entry which is preliminary data.</text>
</comment>
<organism evidence="8 9">
    <name type="scientific">Rossellomorea pakistanensis</name>
    <dbReference type="NCBI Taxonomy" id="992288"/>
    <lineage>
        <taxon>Bacteria</taxon>
        <taxon>Bacillati</taxon>
        <taxon>Bacillota</taxon>
        <taxon>Bacilli</taxon>
        <taxon>Bacillales</taxon>
        <taxon>Bacillaceae</taxon>
        <taxon>Rossellomorea</taxon>
    </lineage>
</organism>
<evidence type="ECO:0000313" key="9">
    <source>
        <dbReference type="Proteomes" id="UP001646157"/>
    </source>
</evidence>
<keyword evidence="3 6" id="KW-0731">Sigma factor</keyword>
<accession>A0ABS2NI62</accession>
<dbReference type="Pfam" id="PF08281">
    <property type="entry name" value="Sigma70_r4_2"/>
    <property type="match status" value="1"/>
</dbReference>
<dbReference type="InterPro" id="IPR000838">
    <property type="entry name" value="RNA_pol_sigma70_ECF_CS"/>
</dbReference>
<dbReference type="Pfam" id="PF04542">
    <property type="entry name" value="Sigma70_r2"/>
    <property type="match status" value="1"/>
</dbReference>
<dbReference type="SUPFAM" id="SSF88659">
    <property type="entry name" value="Sigma3 and sigma4 domains of RNA polymerase sigma factors"/>
    <property type="match status" value="1"/>
</dbReference>
<gene>
    <name evidence="8" type="ORF">JOC86_004037</name>
</gene>
<dbReference type="NCBIfam" id="TIGR02937">
    <property type="entry name" value="sigma70-ECF"/>
    <property type="match status" value="1"/>
</dbReference>
<dbReference type="InterPro" id="IPR036388">
    <property type="entry name" value="WH-like_DNA-bd_sf"/>
</dbReference>
<evidence type="ECO:0000256" key="3">
    <source>
        <dbReference type="ARBA" id="ARBA00023082"/>
    </source>
</evidence>
<dbReference type="Gene3D" id="1.10.10.10">
    <property type="entry name" value="Winged helix-like DNA-binding domain superfamily/Winged helix DNA-binding domain"/>
    <property type="match status" value="1"/>
</dbReference>
<dbReference type="PROSITE" id="PS01063">
    <property type="entry name" value="SIGMA70_ECF"/>
    <property type="match status" value="1"/>
</dbReference>
<dbReference type="InterPro" id="IPR013249">
    <property type="entry name" value="RNA_pol_sigma70_r4_t2"/>
</dbReference>
<dbReference type="Proteomes" id="UP001646157">
    <property type="component" value="Unassembled WGS sequence"/>
</dbReference>
<evidence type="ECO:0000256" key="2">
    <source>
        <dbReference type="ARBA" id="ARBA00023015"/>
    </source>
</evidence>
<evidence type="ECO:0000256" key="6">
    <source>
        <dbReference type="RuleBase" id="RU000716"/>
    </source>
</evidence>
<dbReference type="PANTHER" id="PTHR43133:SF8">
    <property type="entry name" value="RNA POLYMERASE SIGMA FACTOR HI_1459-RELATED"/>
    <property type="match status" value="1"/>
</dbReference>
<dbReference type="InterPro" id="IPR013325">
    <property type="entry name" value="RNA_pol_sigma_r2"/>
</dbReference>